<dbReference type="GeneID" id="93608405"/>
<dbReference type="EMBL" id="CH476732">
    <property type="protein sequence ID" value="EIE76729.1"/>
    <property type="molecule type" value="Genomic_DNA"/>
</dbReference>
<dbReference type="VEuPathDB" id="FungiDB:RO3G_01433"/>
<gene>
    <name evidence="1" type="ORF">RO3G_01433</name>
</gene>
<keyword evidence="2" id="KW-1185">Reference proteome</keyword>
<dbReference type="AlphaFoldDB" id="I1BKJ9"/>
<dbReference type="InParanoid" id="I1BKJ9"/>
<organism evidence="1 2">
    <name type="scientific">Rhizopus delemar (strain RA 99-880 / ATCC MYA-4621 / FGSC 9543 / NRRL 43880)</name>
    <name type="common">Mucormycosis agent</name>
    <name type="synonym">Rhizopus arrhizus var. delemar</name>
    <dbReference type="NCBI Taxonomy" id="246409"/>
    <lineage>
        <taxon>Eukaryota</taxon>
        <taxon>Fungi</taxon>
        <taxon>Fungi incertae sedis</taxon>
        <taxon>Mucoromycota</taxon>
        <taxon>Mucoromycotina</taxon>
        <taxon>Mucoromycetes</taxon>
        <taxon>Mucorales</taxon>
        <taxon>Mucorineae</taxon>
        <taxon>Rhizopodaceae</taxon>
        <taxon>Rhizopus</taxon>
    </lineage>
</organism>
<dbReference type="OMA" id="FIAPQKD"/>
<dbReference type="Proteomes" id="UP000009138">
    <property type="component" value="Unassembled WGS sequence"/>
</dbReference>
<sequence length="63" mass="7034">MSADNLPPLTKTDTLIHHEEHDRELSRVVMVCLDPDSADTVFTWANENFIIPSKDLVSVQGLA</sequence>
<proteinExistence type="predicted"/>
<evidence type="ECO:0000313" key="1">
    <source>
        <dbReference type="EMBL" id="EIE76729.1"/>
    </source>
</evidence>
<dbReference type="RefSeq" id="XP_067512125.1">
    <property type="nucleotide sequence ID" value="XM_067656024.1"/>
</dbReference>
<dbReference type="OrthoDB" id="10346196at2759"/>
<evidence type="ECO:0000313" key="2">
    <source>
        <dbReference type="Proteomes" id="UP000009138"/>
    </source>
</evidence>
<protein>
    <submittedName>
        <fullName evidence="1">Uncharacterized protein</fullName>
    </submittedName>
</protein>
<dbReference type="STRING" id="246409.I1BKJ9"/>
<accession>I1BKJ9</accession>
<name>I1BKJ9_RHIO9</name>
<reference evidence="1 2" key="1">
    <citation type="journal article" date="2009" name="PLoS Genet.">
        <title>Genomic analysis of the basal lineage fungus Rhizopus oryzae reveals a whole-genome duplication.</title>
        <authorList>
            <person name="Ma L.-J."/>
            <person name="Ibrahim A.S."/>
            <person name="Skory C."/>
            <person name="Grabherr M.G."/>
            <person name="Burger G."/>
            <person name="Butler M."/>
            <person name="Elias M."/>
            <person name="Idnurm A."/>
            <person name="Lang B.F."/>
            <person name="Sone T."/>
            <person name="Abe A."/>
            <person name="Calvo S.E."/>
            <person name="Corrochano L.M."/>
            <person name="Engels R."/>
            <person name="Fu J."/>
            <person name="Hansberg W."/>
            <person name="Kim J.-M."/>
            <person name="Kodira C.D."/>
            <person name="Koehrsen M.J."/>
            <person name="Liu B."/>
            <person name="Miranda-Saavedra D."/>
            <person name="O'Leary S."/>
            <person name="Ortiz-Castellanos L."/>
            <person name="Poulter R."/>
            <person name="Rodriguez-Romero J."/>
            <person name="Ruiz-Herrera J."/>
            <person name="Shen Y.-Q."/>
            <person name="Zeng Q."/>
            <person name="Galagan J."/>
            <person name="Birren B.W."/>
            <person name="Cuomo C.A."/>
            <person name="Wickes B.L."/>
        </authorList>
    </citation>
    <scope>NUCLEOTIDE SEQUENCE [LARGE SCALE GENOMIC DNA]</scope>
    <source>
        <strain evidence="2">RA 99-880 / ATCC MYA-4621 / FGSC 9543 / NRRL 43880</strain>
    </source>
</reference>